<dbReference type="AlphaFoldDB" id="J3NTQ1"/>
<evidence type="ECO:0000256" key="1">
    <source>
        <dbReference type="SAM" id="MobiDB-lite"/>
    </source>
</evidence>
<dbReference type="VEuPathDB" id="FungiDB:GGTG_04651"/>
<reference evidence="3" key="5">
    <citation type="submission" date="2018-04" db="UniProtKB">
        <authorList>
            <consortium name="EnsemblFungi"/>
        </authorList>
    </citation>
    <scope>IDENTIFICATION</scope>
    <source>
        <strain evidence="3">R3-111a-1</strain>
    </source>
</reference>
<dbReference type="Proteomes" id="UP000006039">
    <property type="component" value="Unassembled WGS sequence"/>
</dbReference>
<reference evidence="4" key="1">
    <citation type="submission" date="2010-07" db="EMBL/GenBank/DDBJ databases">
        <title>The genome sequence of Gaeumannomyces graminis var. tritici strain R3-111a-1.</title>
        <authorList>
            <consortium name="The Broad Institute Genome Sequencing Platform"/>
            <person name="Ma L.-J."/>
            <person name="Dead R."/>
            <person name="Young S."/>
            <person name="Zeng Q."/>
            <person name="Koehrsen M."/>
            <person name="Alvarado L."/>
            <person name="Berlin A."/>
            <person name="Chapman S.B."/>
            <person name="Chen Z."/>
            <person name="Freedman E."/>
            <person name="Gellesch M."/>
            <person name="Goldberg J."/>
            <person name="Griggs A."/>
            <person name="Gujja S."/>
            <person name="Heilman E.R."/>
            <person name="Heiman D."/>
            <person name="Hepburn T."/>
            <person name="Howarth C."/>
            <person name="Jen D."/>
            <person name="Larson L."/>
            <person name="Mehta T."/>
            <person name="Neiman D."/>
            <person name="Pearson M."/>
            <person name="Roberts A."/>
            <person name="Saif S."/>
            <person name="Shea T."/>
            <person name="Shenoy N."/>
            <person name="Sisk P."/>
            <person name="Stolte C."/>
            <person name="Sykes S."/>
            <person name="Walk T."/>
            <person name="White J."/>
            <person name="Yandava C."/>
            <person name="Haas B."/>
            <person name="Nusbaum C."/>
            <person name="Birren B."/>
        </authorList>
    </citation>
    <scope>NUCLEOTIDE SEQUENCE [LARGE SCALE GENOMIC DNA]</scope>
    <source>
        <strain evidence="4">R3-111a-1</strain>
    </source>
</reference>
<dbReference type="EnsemblFungi" id="EJT79566">
    <property type="protein sequence ID" value="EJT79566"/>
    <property type="gene ID" value="GGTG_04651"/>
</dbReference>
<accession>J3NTQ1</accession>
<evidence type="ECO:0000313" key="2">
    <source>
        <dbReference type="EMBL" id="EJT79566.1"/>
    </source>
</evidence>
<feature type="region of interest" description="Disordered" evidence="1">
    <location>
        <begin position="10"/>
        <end position="51"/>
    </location>
</feature>
<feature type="compositionally biased region" description="Basic and acidic residues" evidence="1">
    <location>
        <begin position="14"/>
        <end position="28"/>
    </location>
</feature>
<protein>
    <submittedName>
        <fullName evidence="2 3">Uncharacterized protein</fullName>
    </submittedName>
</protein>
<reference evidence="2" key="3">
    <citation type="submission" date="2010-09" db="EMBL/GenBank/DDBJ databases">
        <title>Annotation of Gaeumannomyces graminis var. tritici R3-111a-1.</title>
        <authorList>
            <consortium name="The Broad Institute Genome Sequencing Platform"/>
            <person name="Ma L.-J."/>
            <person name="Dead R."/>
            <person name="Young S.K."/>
            <person name="Zeng Q."/>
            <person name="Gargeya S."/>
            <person name="Fitzgerald M."/>
            <person name="Haas B."/>
            <person name="Abouelleil A."/>
            <person name="Alvarado L."/>
            <person name="Arachchi H.M."/>
            <person name="Berlin A."/>
            <person name="Brown A."/>
            <person name="Chapman S.B."/>
            <person name="Chen Z."/>
            <person name="Dunbar C."/>
            <person name="Freedman E."/>
            <person name="Gearin G."/>
            <person name="Gellesch M."/>
            <person name="Goldberg J."/>
            <person name="Griggs A."/>
            <person name="Gujja S."/>
            <person name="Heiman D."/>
            <person name="Howarth C."/>
            <person name="Larson L."/>
            <person name="Lui A."/>
            <person name="MacDonald P.J.P."/>
            <person name="Mehta T."/>
            <person name="Montmayeur A."/>
            <person name="Murphy C."/>
            <person name="Neiman D."/>
            <person name="Pearson M."/>
            <person name="Priest M."/>
            <person name="Roberts A."/>
            <person name="Saif S."/>
            <person name="Shea T."/>
            <person name="Shenoy N."/>
            <person name="Sisk P."/>
            <person name="Stolte C."/>
            <person name="Sykes S."/>
            <person name="Yandava C."/>
            <person name="Wortman J."/>
            <person name="Nusbaum C."/>
            <person name="Birren B."/>
        </authorList>
    </citation>
    <scope>NUCLEOTIDE SEQUENCE</scope>
    <source>
        <strain evidence="2">R3-111a-1</strain>
    </source>
</reference>
<name>J3NTQ1_GAET3</name>
<reference evidence="3" key="4">
    <citation type="journal article" date="2015" name="G3 (Bethesda)">
        <title>Genome sequences of three phytopathogenic species of the Magnaporthaceae family of fungi.</title>
        <authorList>
            <person name="Okagaki L.H."/>
            <person name="Nunes C.C."/>
            <person name="Sailsbery J."/>
            <person name="Clay B."/>
            <person name="Brown D."/>
            <person name="John T."/>
            <person name="Oh Y."/>
            <person name="Young N."/>
            <person name="Fitzgerald M."/>
            <person name="Haas B.J."/>
            <person name="Zeng Q."/>
            <person name="Young S."/>
            <person name="Adiconis X."/>
            <person name="Fan L."/>
            <person name="Levin J.Z."/>
            <person name="Mitchell T.K."/>
            <person name="Okubara P.A."/>
            <person name="Farman M.L."/>
            <person name="Kohn L.M."/>
            <person name="Birren B."/>
            <person name="Ma L.-J."/>
            <person name="Dean R.A."/>
        </authorList>
    </citation>
    <scope>NUCLEOTIDE SEQUENCE</scope>
    <source>
        <strain evidence="3">R3-111a-1</strain>
    </source>
</reference>
<evidence type="ECO:0000313" key="3">
    <source>
        <dbReference type="EnsemblFungi" id="EJT79566"/>
    </source>
</evidence>
<proteinExistence type="predicted"/>
<reference evidence="2" key="2">
    <citation type="submission" date="2010-07" db="EMBL/GenBank/DDBJ databases">
        <authorList>
            <consortium name="The Broad Institute Genome Sequencing Platform"/>
            <consortium name="Broad Institute Genome Sequencing Center for Infectious Disease"/>
            <person name="Ma L.-J."/>
            <person name="Dead R."/>
            <person name="Young S."/>
            <person name="Zeng Q."/>
            <person name="Koehrsen M."/>
            <person name="Alvarado L."/>
            <person name="Berlin A."/>
            <person name="Chapman S.B."/>
            <person name="Chen Z."/>
            <person name="Freedman E."/>
            <person name="Gellesch M."/>
            <person name="Goldberg J."/>
            <person name="Griggs A."/>
            <person name="Gujja S."/>
            <person name="Heilman E.R."/>
            <person name="Heiman D."/>
            <person name="Hepburn T."/>
            <person name="Howarth C."/>
            <person name="Jen D."/>
            <person name="Larson L."/>
            <person name="Mehta T."/>
            <person name="Neiman D."/>
            <person name="Pearson M."/>
            <person name="Roberts A."/>
            <person name="Saif S."/>
            <person name="Shea T."/>
            <person name="Shenoy N."/>
            <person name="Sisk P."/>
            <person name="Stolte C."/>
            <person name="Sykes S."/>
            <person name="Walk T."/>
            <person name="White J."/>
            <person name="Yandava C."/>
            <person name="Haas B."/>
            <person name="Nusbaum C."/>
            <person name="Birren B."/>
        </authorList>
    </citation>
    <scope>NUCLEOTIDE SEQUENCE</scope>
    <source>
        <strain evidence="2">R3-111a-1</strain>
    </source>
</reference>
<dbReference type="GeneID" id="20345109"/>
<keyword evidence="4" id="KW-1185">Reference proteome</keyword>
<dbReference type="HOGENOM" id="CLU_1992790_0_0_1"/>
<dbReference type="RefSeq" id="XP_009220711.1">
    <property type="nucleotide sequence ID" value="XM_009222447.1"/>
</dbReference>
<sequence>MALQLAAAKARLGKSQEYEDQAARETHQKYSIPSAWKSSHARASPQEGEVTRRPAKWVDIKAFTGVAGNQLRDGEMVTASRFLGIFCQRIHGHDRDCDWRFTETRVFCRVAGSTFSSRGWAPWLA</sequence>
<gene>
    <name evidence="3" type="primary">20345109</name>
    <name evidence="2" type="ORF">GGTG_04651</name>
</gene>
<evidence type="ECO:0000313" key="4">
    <source>
        <dbReference type="Proteomes" id="UP000006039"/>
    </source>
</evidence>
<dbReference type="EMBL" id="GL385396">
    <property type="protein sequence ID" value="EJT79566.1"/>
    <property type="molecule type" value="Genomic_DNA"/>
</dbReference>
<organism evidence="2">
    <name type="scientific">Gaeumannomyces tritici (strain R3-111a-1)</name>
    <name type="common">Wheat and barley take-all root rot fungus</name>
    <name type="synonym">Gaeumannomyces graminis var. tritici</name>
    <dbReference type="NCBI Taxonomy" id="644352"/>
    <lineage>
        <taxon>Eukaryota</taxon>
        <taxon>Fungi</taxon>
        <taxon>Dikarya</taxon>
        <taxon>Ascomycota</taxon>
        <taxon>Pezizomycotina</taxon>
        <taxon>Sordariomycetes</taxon>
        <taxon>Sordariomycetidae</taxon>
        <taxon>Magnaporthales</taxon>
        <taxon>Magnaporthaceae</taxon>
        <taxon>Gaeumannomyces</taxon>
    </lineage>
</organism>